<dbReference type="EMBL" id="CP113797">
    <property type="protein sequence ID" value="WAL58708.1"/>
    <property type="molecule type" value="Genomic_DNA"/>
</dbReference>
<dbReference type="RefSeq" id="WP_268608135.1">
    <property type="nucleotide sequence ID" value="NZ_CP113797.1"/>
</dbReference>
<reference evidence="3" key="1">
    <citation type="submission" date="2022-12" db="EMBL/GenBank/DDBJ databases">
        <title>Polyphasic identification of a Novel Hot-Spring Cyanobacterium Ocullathermofonsia sinensis gen nov. sp. nov. and Genomic Insights on its Adaptations to the Thermal Habitat.</title>
        <authorList>
            <person name="Daroch M."/>
            <person name="Tang J."/>
            <person name="Jiang Y."/>
        </authorList>
    </citation>
    <scope>NUCLEOTIDE SEQUENCE</scope>
    <source>
        <strain evidence="3">PKUAC-SCTA174</strain>
    </source>
</reference>
<keyword evidence="1" id="KW-0520">NAD</keyword>
<dbReference type="KEGG" id="tsin:OXH18_16185"/>
<proteinExistence type="predicted"/>
<dbReference type="InterPro" id="IPR001509">
    <property type="entry name" value="Epimerase_deHydtase"/>
</dbReference>
<dbReference type="PANTHER" id="PTHR43574">
    <property type="entry name" value="EPIMERASE-RELATED"/>
    <property type="match status" value="1"/>
</dbReference>
<dbReference type="SUPFAM" id="SSF51735">
    <property type="entry name" value="NAD(P)-binding Rossmann-fold domains"/>
    <property type="match status" value="1"/>
</dbReference>
<dbReference type="Proteomes" id="UP001163152">
    <property type="component" value="Chromosome"/>
</dbReference>
<dbReference type="InterPro" id="IPR036291">
    <property type="entry name" value="NAD(P)-bd_dom_sf"/>
</dbReference>
<name>A0A9E8Z8Z0_9CYAN</name>
<accession>A0A9E8Z8Z0</accession>
<protein>
    <submittedName>
        <fullName evidence="3">NAD-dependent epimerase</fullName>
    </submittedName>
</protein>
<dbReference type="CDD" id="cd05253">
    <property type="entry name" value="UDP_GE_SDE_e"/>
    <property type="match status" value="1"/>
</dbReference>
<feature type="domain" description="NAD-dependent epimerase/dehydratase" evidence="2">
    <location>
        <begin position="4"/>
        <end position="234"/>
    </location>
</feature>
<dbReference type="Pfam" id="PF01370">
    <property type="entry name" value="Epimerase"/>
    <property type="match status" value="1"/>
</dbReference>
<evidence type="ECO:0000256" key="1">
    <source>
        <dbReference type="ARBA" id="ARBA00023027"/>
    </source>
</evidence>
<keyword evidence="4" id="KW-1185">Reference proteome</keyword>
<evidence type="ECO:0000313" key="4">
    <source>
        <dbReference type="Proteomes" id="UP001163152"/>
    </source>
</evidence>
<dbReference type="PRINTS" id="PR01713">
    <property type="entry name" value="NUCEPIMERASE"/>
</dbReference>
<dbReference type="AlphaFoldDB" id="A0A9E8Z8Z0"/>
<organism evidence="3 4">
    <name type="scientific">Thermocoleostomius sinensis A174</name>
    <dbReference type="NCBI Taxonomy" id="2016057"/>
    <lineage>
        <taxon>Bacteria</taxon>
        <taxon>Bacillati</taxon>
        <taxon>Cyanobacteriota</taxon>
        <taxon>Cyanophyceae</taxon>
        <taxon>Oculatellales</taxon>
        <taxon>Oculatellaceae</taxon>
        <taxon>Thermocoleostomius</taxon>
    </lineage>
</organism>
<evidence type="ECO:0000259" key="2">
    <source>
        <dbReference type="Pfam" id="PF01370"/>
    </source>
</evidence>
<evidence type="ECO:0000313" key="3">
    <source>
        <dbReference type="EMBL" id="WAL58708.1"/>
    </source>
</evidence>
<sequence>MSKILITGVAGFIGFHVAQTLLKAGETIVGLDNLNDYYDVNLKYGRLAQLEPYDRFQFHKLDLANRSGMEALFAQYSFDRVIHLAAQAGVRYSLQNPHAYIDSNIVGFTNILEGCRQTPVQHLVFASSSSVYGANRSLPFSVHDSVDHPLSLYAATKRSNELMAHTYSHLYQLPTTGLRFFTVYGPWGRPDMALFKFTKAILDRQPIEVYNWGQMRRDFTYIDDIVDGIIRVLHCIPRSNSSWSAHPPDPSSSHAPYRIYNIGNNQPVTLLHFIEVLEQALGIEANKRLLPLQPGDVLETYADVADLTAAVGYVPTTPIEIGIPQFVNWYLQYYGQPSSSDSDVEIRLASLASRTQAQ</sequence>
<gene>
    <name evidence="3" type="ORF">OXH18_16185</name>
</gene>
<dbReference type="Gene3D" id="3.40.50.720">
    <property type="entry name" value="NAD(P)-binding Rossmann-like Domain"/>
    <property type="match status" value="1"/>
</dbReference>